<name>A0A0F9G4I1_9ZZZZ</name>
<keyword evidence="1" id="KW-1133">Transmembrane helix</keyword>
<accession>A0A0F9G4I1</accession>
<sequence>MRKKFRVLSVILLYSIFILMYLLFFLLRIGSTPLFLFLTVGSVAVLSTSTIYTVIQSKGSQDGSIRKKKFITKKMAPKKKIEDIFEDYIDAMPSIEEYVESNGFYEDMEVINKYIFSIFSKNEIYKINLLGLSKIDKILFIREMLYFSHEERSNLIESMLKNQEKNDEKITYTSPMTTIEMEDQIRVYIRSLIESGEKTKIIIIDTTDFISTIKERIGILFDYELEDFLISSGGLILEGSSDLLVKDFDIADDDIIALIPHRL</sequence>
<protein>
    <recommendedName>
        <fullName evidence="3">Ubiquitin-like domain-containing protein</fullName>
    </recommendedName>
</protein>
<proteinExistence type="predicted"/>
<dbReference type="AlphaFoldDB" id="A0A0F9G4I1"/>
<gene>
    <name evidence="2" type="ORF">LCGC14_1872430</name>
</gene>
<feature type="transmembrane region" description="Helical" evidence="1">
    <location>
        <begin position="7"/>
        <end position="27"/>
    </location>
</feature>
<comment type="caution">
    <text evidence="2">The sequence shown here is derived from an EMBL/GenBank/DDBJ whole genome shotgun (WGS) entry which is preliminary data.</text>
</comment>
<dbReference type="SUPFAM" id="SSF54236">
    <property type="entry name" value="Ubiquitin-like"/>
    <property type="match status" value="1"/>
</dbReference>
<keyword evidence="1" id="KW-0472">Membrane</keyword>
<keyword evidence="1" id="KW-0812">Transmembrane</keyword>
<dbReference type="InterPro" id="IPR029071">
    <property type="entry name" value="Ubiquitin-like_domsf"/>
</dbReference>
<feature type="transmembrane region" description="Helical" evidence="1">
    <location>
        <begin position="33"/>
        <end position="55"/>
    </location>
</feature>
<dbReference type="EMBL" id="LAZR01019126">
    <property type="protein sequence ID" value="KKL93664.1"/>
    <property type="molecule type" value="Genomic_DNA"/>
</dbReference>
<evidence type="ECO:0008006" key="3">
    <source>
        <dbReference type="Google" id="ProtNLM"/>
    </source>
</evidence>
<organism evidence="2">
    <name type="scientific">marine sediment metagenome</name>
    <dbReference type="NCBI Taxonomy" id="412755"/>
    <lineage>
        <taxon>unclassified sequences</taxon>
        <taxon>metagenomes</taxon>
        <taxon>ecological metagenomes</taxon>
    </lineage>
</organism>
<reference evidence="2" key="1">
    <citation type="journal article" date="2015" name="Nature">
        <title>Complex archaea that bridge the gap between prokaryotes and eukaryotes.</title>
        <authorList>
            <person name="Spang A."/>
            <person name="Saw J.H."/>
            <person name="Jorgensen S.L."/>
            <person name="Zaremba-Niedzwiedzka K."/>
            <person name="Martijn J."/>
            <person name="Lind A.E."/>
            <person name="van Eijk R."/>
            <person name="Schleper C."/>
            <person name="Guy L."/>
            <person name="Ettema T.J."/>
        </authorList>
    </citation>
    <scope>NUCLEOTIDE SEQUENCE</scope>
</reference>
<evidence type="ECO:0000256" key="1">
    <source>
        <dbReference type="SAM" id="Phobius"/>
    </source>
</evidence>
<evidence type="ECO:0000313" key="2">
    <source>
        <dbReference type="EMBL" id="KKL93664.1"/>
    </source>
</evidence>